<gene>
    <name evidence="1" type="ORF">NM688_g3999</name>
</gene>
<comment type="caution">
    <text evidence="1">The sequence shown here is derived from an EMBL/GenBank/DDBJ whole genome shotgun (WGS) entry which is preliminary data.</text>
</comment>
<keyword evidence="2" id="KW-1185">Reference proteome</keyword>
<dbReference type="Proteomes" id="UP001148662">
    <property type="component" value="Unassembled WGS sequence"/>
</dbReference>
<reference evidence="1" key="1">
    <citation type="submission" date="2022-07" db="EMBL/GenBank/DDBJ databases">
        <title>Genome Sequence of Phlebia brevispora.</title>
        <authorList>
            <person name="Buettner E."/>
        </authorList>
    </citation>
    <scope>NUCLEOTIDE SEQUENCE</scope>
    <source>
        <strain evidence="1">MPL23</strain>
    </source>
</reference>
<protein>
    <submittedName>
        <fullName evidence="1">Uncharacterized protein</fullName>
    </submittedName>
</protein>
<evidence type="ECO:0000313" key="2">
    <source>
        <dbReference type="Proteomes" id="UP001148662"/>
    </source>
</evidence>
<evidence type="ECO:0000313" key="1">
    <source>
        <dbReference type="EMBL" id="KAJ3552729.1"/>
    </source>
</evidence>
<proteinExistence type="predicted"/>
<dbReference type="EMBL" id="JANHOG010000624">
    <property type="protein sequence ID" value="KAJ3552729.1"/>
    <property type="molecule type" value="Genomic_DNA"/>
</dbReference>
<sequence>MFGHVASHENGQALASRDEDVTSVKLQGGGLSTKSHIAYETYTSCQLRGGTLNGLWDGDHIMLSTVIPATVPLPALAAEQVVLEMPLRTLTQHCRKSDLELLVDAHNLALARRTTVNVLVEQLQAHTCTASCIEHWALCRRPLVSQVNPFGLHDYTYARHRLRVDTNDDQLLQIAACEDVPTSCTPACKSVDETPAPYHFPPTPHSPRALSTFVRRWTEVLHAEDWIERPCAVCAQLKQQTLLAPVSIDDPCMELLYEHATRVTFSDDGCSLPAARRILCQPAIDWHAREAQVCNTCRYSLTKRKLIPTISLANGLWLGDPPPEVLSLSFVEKLIVARYRHNVCVVKVDMGQRKMRANAVIFAQPIGEFRTILPPPPSELDEFVCVLFTGACKPEPDDFKRTPLLVNRRRLLCALQWFVRFHKDYHNITISYDNIAAYPENTIPVSWMHRVTKEDSTPLSMPLYETTNLEGTEEGPCPLAVHGMTVENVEKMTRDQRIAAAVNHLRQGGSFVTYGHDSQMQSMYHNSELYPGLFPWLFPYGLGGFDNSLVSIGIPHKRHIQYLLNYYDRRFQRDEYFPFIAFNHSQIKASSRGAYVLTEKRHFDTVVEKVLNIDQDALNAVIERGKDNSHIQPQTAAEKSVFELINIIDNVAGHVPASNTQKKYQRTQVKSLIYDRGAPAVFVTFAPNDVGNIICLRFCGYDIPLDALVEDLPTKQVRLRAIANNPVACAKFFHLMVKLFIECILCADSDEEGLFGRTEAYYGTVEEQGRETLHLHMLVWIKNCLSPQEIRDKIVARDSVFQQELFAWLEGYHQGEFSRGTMESVGAHVRELRSAPNGYNDPCLLLPPMVPDLTTEEELNEWFETLCTVTDEILYSRNKHSYDHSYKCKRPPDYVCRGRFPRDYVPFTWADYESGAIRLKKGERWLNTFNIVLTYLLRCNTDVTSLLSGTQVKAVMAYVTDYITKMSLKTHTLFETVRSVLDRNLDIIAESGSRAEAARRLLAKIVNGLTAQIQTGGPMACTELLSLPLYYTSEKFKVVYWYSYLRAIENAWQTYHEDTEQDPEDDDAVKIGRVNDRLASVSKVDDYVYRPDECECMSLSDYLKRTVIKKLTPALRERISNGTAVTTEAVRPDDDEIDHDVTGVAKLRVNTSRYYQLHVGHPLRESHGVFLLKPGPEYVLTYAGGNIPRAEQDDREQYYRFLLMMFHPTGWRTGKELKSETETWAEAYAATHFSERNIQRTRHMNVLYECQDARDNFAAQRRAAKSGEEVPFDILPNIDTDELDNEHDELTVLEQTMTDDAHKVAEAIYEEMGSVTEHHLGLMNEMKEAMAIIDIRGRHKFGVIHADDVQSIEPPIRSAAEWKDALDTTKQARLDSRRRVNDTLNAGSTMSFEERLFAGTARIVTASDLSPIQARDALQQAKISSTAEIDEIASAYGLNADQRRAFVVAAARTTHCAYTPLRMYIGGMAGSGKSRVIEALKAFYCDGGEGGRFELMAPTGAAASLIGGSTYHTLLALGRSATSDGRPSNIARAKCNLGCADVLVTDEVSMIGCTDMHRMSTQVCRVKDAPFEAFGGLHIIFVGDFAQLAPPGSGAYPLYSTTIDVAADGHTPAQQRNISGKALWHCFTDVVLLKQNMRQNKADLPNEAFRDALANMRYGACTEQNLKVLRTRIAGLDAGQPHMGEEQFRNISILTAWNAHRDAINEASVERFAADNGRTLYTFFSNDRVGKKELDDSARAERRAAIKNSKSTFGIGGLNAREREILWSLSPAKTNNLPSVLKLCIGLPVMLKHNEATELSATNGAEGIVVGWQAYPLTNEKQALRVVFVQLTNPPQPVQLNDLPLNVVPVVANTQSVDAVLPNDEPKTIRRQQPWMLPNFAMTDFSAQGRTRPFNPVDLRHCKGHQSVYTCLSRSSTLDGTLILYPWNERKVTRGLSSDLKREFRELEILNDITRRRLEGNLSDNVLGNTRGALVTTYFKAYGIHFIPPDAPRRYRLMLVPGQNTPADANKTSKRKEPATPRRGDERNQTKRSKTNMRDTPPPGCRWDNVNWSCAYDSVVDIFAALARWESELLLELRACGNNVLIQLTRDVTPRAVQRASLEQARDTLRSTMFNINPRAFPRYGQVYASAGDLLHRLLDLNEQYLEAVVTCTTCGFVTDRRADSNLLSHWIPSGMARTTSEVLQQILNTTVKALVYFPPLIAIQMPAATPESCFLQIDRELQVAMPHTSSTYRLCGIVYWGQDHYTACVSDHDHNYWYHDGMSGQNYELISNTHDLLHLRNKAPSILMYSRL</sequence>
<name>A0ACC1T455_9APHY</name>
<accession>A0ACC1T455</accession>
<organism evidence="1 2">
    <name type="scientific">Phlebia brevispora</name>
    <dbReference type="NCBI Taxonomy" id="194682"/>
    <lineage>
        <taxon>Eukaryota</taxon>
        <taxon>Fungi</taxon>
        <taxon>Dikarya</taxon>
        <taxon>Basidiomycota</taxon>
        <taxon>Agaricomycotina</taxon>
        <taxon>Agaricomycetes</taxon>
        <taxon>Polyporales</taxon>
        <taxon>Meruliaceae</taxon>
        <taxon>Phlebia</taxon>
    </lineage>
</organism>